<dbReference type="Proteomes" id="UP000321723">
    <property type="component" value="Unassembled WGS sequence"/>
</dbReference>
<evidence type="ECO:0000313" key="2">
    <source>
        <dbReference type="EMBL" id="MBB5473281.1"/>
    </source>
</evidence>
<evidence type="ECO:0000313" key="3">
    <source>
        <dbReference type="Proteomes" id="UP000321723"/>
    </source>
</evidence>
<protein>
    <submittedName>
        <fullName evidence="1">Uncharacterized protein</fullName>
    </submittedName>
</protein>
<evidence type="ECO:0000313" key="4">
    <source>
        <dbReference type="Proteomes" id="UP000564629"/>
    </source>
</evidence>
<dbReference type="EMBL" id="JACHDN010000001">
    <property type="protein sequence ID" value="MBB5473281.1"/>
    <property type="molecule type" value="Genomic_DNA"/>
</dbReference>
<accession>A0A511FI41</accession>
<reference evidence="1 3" key="1">
    <citation type="submission" date="2019-07" db="EMBL/GenBank/DDBJ databases">
        <title>Whole genome shotgun sequence of Cellulomonas hominis NBRC 16055.</title>
        <authorList>
            <person name="Hosoyama A."/>
            <person name="Uohara A."/>
            <person name="Ohji S."/>
            <person name="Ichikawa N."/>
        </authorList>
    </citation>
    <scope>NUCLEOTIDE SEQUENCE [LARGE SCALE GENOMIC DNA]</scope>
    <source>
        <strain evidence="1 3">NBRC 16055</strain>
    </source>
</reference>
<dbReference type="OrthoDB" id="4577775at2"/>
<comment type="caution">
    <text evidence="1">The sequence shown here is derived from an EMBL/GenBank/DDBJ whole genome shotgun (WGS) entry which is preliminary data.</text>
</comment>
<dbReference type="Proteomes" id="UP000564629">
    <property type="component" value="Unassembled WGS sequence"/>
</dbReference>
<sequence>MNVQRGLDPSLRATALPSDVDLQALTDAPGALVDTRDLFHAWRAVVDGIAQPDDVRAGLRAALTRWTWPAQGRDSTNPAP</sequence>
<reference evidence="2 4" key="2">
    <citation type="submission" date="2020-08" db="EMBL/GenBank/DDBJ databases">
        <title>Sequencing the genomes of 1000 actinobacteria strains.</title>
        <authorList>
            <person name="Klenk H.-P."/>
        </authorList>
    </citation>
    <scope>NUCLEOTIDE SEQUENCE [LARGE SCALE GENOMIC DNA]</scope>
    <source>
        <strain evidence="2 4">DSM 9581</strain>
    </source>
</reference>
<evidence type="ECO:0000313" key="1">
    <source>
        <dbReference type="EMBL" id="GEL48915.1"/>
    </source>
</evidence>
<proteinExistence type="predicted"/>
<gene>
    <name evidence="1" type="ORF">CHO01_40310</name>
    <name evidence="2" type="ORF">HNR08_002017</name>
</gene>
<dbReference type="RefSeq" id="WP_146840912.1">
    <property type="nucleotide sequence ID" value="NZ_BJVQ01000140.1"/>
</dbReference>
<dbReference type="AlphaFoldDB" id="A0A511FI41"/>
<keyword evidence="3" id="KW-1185">Reference proteome</keyword>
<name>A0A511FI41_9CELL</name>
<dbReference type="EMBL" id="BJVQ01000140">
    <property type="protein sequence ID" value="GEL48915.1"/>
    <property type="molecule type" value="Genomic_DNA"/>
</dbReference>
<organism evidence="1 3">
    <name type="scientific">Cellulomonas hominis</name>
    <dbReference type="NCBI Taxonomy" id="156981"/>
    <lineage>
        <taxon>Bacteria</taxon>
        <taxon>Bacillati</taxon>
        <taxon>Actinomycetota</taxon>
        <taxon>Actinomycetes</taxon>
        <taxon>Micrococcales</taxon>
        <taxon>Cellulomonadaceae</taxon>
        <taxon>Cellulomonas</taxon>
    </lineage>
</organism>